<feature type="non-terminal residue" evidence="1">
    <location>
        <position position="186"/>
    </location>
</feature>
<organism evidence="1">
    <name type="scientific">marine metagenome</name>
    <dbReference type="NCBI Taxonomy" id="408172"/>
    <lineage>
        <taxon>unclassified sequences</taxon>
        <taxon>metagenomes</taxon>
        <taxon>ecological metagenomes</taxon>
    </lineage>
</organism>
<evidence type="ECO:0008006" key="2">
    <source>
        <dbReference type="Google" id="ProtNLM"/>
    </source>
</evidence>
<gene>
    <name evidence="1" type="ORF">METZ01_LOCUS258984</name>
</gene>
<name>A0A382J269_9ZZZZ</name>
<reference evidence="1" key="1">
    <citation type="submission" date="2018-05" db="EMBL/GenBank/DDBJ databases">
        <authorList>
            <person name="Lanie J.A."/>
            <person name="Ng W.-L."/>
            <person name="Kazmierczak K.M."/>
            <person name="Andrzejewski T.M."/>
            <person name="Davidsen T.M."/>
            <person name="Wayne K.J."/>
            <person name="Tettelin H."/>
            <person name="Glass J.I."/>
            <person name="Rusch D."/>
            <person name="Podicherti R."/>
            <person name="Tsui H.-C.T."/>
            <person name="Winkler M.E."/>
        </authorList>
    </citation>
    <scope>NUCLEOTIDE SEQUENCE</scope>
</reference>
<dbReference type="InterPro" id="IPR008775">
    <property type="entry name" value="Phytyl_CoA_dOase-like"/>
</dbReference>
<dbReference type="EMBL" id="UINC01071321">
    <property type="protein sequence ID" value="SVC06130.1"/>
    <property type="molecule type" value="Genomic_DNA"/>
</dbReference>
<dbReference type="PANTHER" id="PTHR40128">
    <property type="entry name" value="EXPRESSED PROTEIN"/>
    <property type="match status" value="1"/>
</dbReference>
<proteinExistence type="predicted"/>
<feature type="non-terminal residue" evidence="1">
    <location>
        <position position="1"/>
    </location>
</feature>
<dbReference type="Gene3D" id="2.60.120.620">
    <property type="entry name" value="q2cbj1_9rhob like domain"/>
    <property type="match status" value="1"/>
</dbReference>
<dbReference type="AlphaFoldDB" id="A0A382J269"/>
<protein>
    <recommendedName>
        <fullName evidence="2">Phytanoyl-CoA dioxygenase</fullName>
    </recommendedName>
</protein>
<dbReference type="SUPFAM" id="SSF51197">
    <property type="entry name" value="Clavaminate synthase-like"/>
    <property type="match status" value="1"/>
</dbReference>
<accession>A0A382J269</accession>
<dbReference type="PANTHER" id="PTHR40128:SF1">
    <property type="entry name" value="PHYTANOYL-COA HYDROXYLASE"/>
    <property type="match status" value="1"/>
</dbReference>
<sequence length="186" mass="21083">VGEGMQKMAEFLDSTSICEDGPALRERLERDGYLFIRQLLPEDAIMRVRSRLLERAAEGGWLEEGSPVEDGIANQAAACKDPEEPYMKVFRNLWIDEELHRLRTHPKVLKFFGEIFEEPALAHPSFVQRNIFPQRGDFDFTTQPHQDKVHIGGDTNYAMWVPIGDCPVEKGSLAIATGSHRFGVLD</sequence>
<evidence type="ECO:0000313" key="1">
    <source>
        <dbReference type="EMBL" id="SVC06130.1"/>
    </source>
</evidence>
<dbReference type="Pfam" id="PF05721">
    <property type="entry name" value="PhyH"/>
    <property type="match status" value="1"/>
</dbReference>